<evidence type="ECO:0000256" key="13">
    <source>
        <dbReference type="ARBA" id="ARBA00030987"/>
    </source>
</evidence>
<dbReference type="EMBL" id="AAZO01005940">
    <property type="status" value="NOT_ANNOTATED_CDS"/>
    <property type="molecule type" value="Genomic_DNA"/>
</dbReference>
<evidence type="ECO:0000256" key="4">
    <source>
        <dbReference type="ARBA" id="ARBA00022448"/>
    </source>
</evidence>
<sequence>MGDGQYDVSEKVRKLYEKKKAMRDEAKAYYRKLVESPYRPINDVAIFDPIMFRQNAAHAYAYEYYRPSFKGVFIPVACFVSPVVLLALYICKRRRDIDQQLRSGVRAYKDEPLKLVK</sequence>
<keyword evidence="10" id="KW-0496">Mitochondrion</keyword>
<dbReference type="CTD" id="8235826"/>
<dbReference type="Pfam" id="PF07225">
    <property type="entry name" value="NDUF_B4"/>
    <property type="match status" value="1"/>
</dbReference>
<evidence type="ECO:0000256" key="7">
    <source>
        <dbReference type="ARBA" id="ARBA00022792"/>
    </source>
</evidence>
<evidence type="ECO:0000256" key="3">
    <source>
        <dbReference type="ARBA" id="ARBA00018681"/>
    </source>
</evidence>
<proteinExistence type="inferred from homology"/>
<keyword evidence="11 14" id="KW-0472">Membrane</keyword>
<dbReference type="GeneID" id="8235826"/>
<keyword evidence="6 14" id="KW-0812">Transmembrane</keyword>
<evidence type="ECO:0000256" key="5">
    <source>
        <dbReference type="ARBA" id="ARBA00022660"/>
    </source>
</evidence>
<dbReference type="RefSeq" id="XP_002430588.1">
    <property type="nucleotide sequence ID" value="XM_002430543.1"/>
</dbReference>
<evidence type="ECO:0000256" key="8">
    <source>
        <dbReference type="ARBA" id="ARBA00022982"/>
    </source>
</evidence>
<dbReference type="VEuPathDB" id="VectorBase:PHUM491180"/>
<dbReference type="PANTHER" id="PTHR15469">
    <property type="entry name" value="NADH-UBIQUINONE OXIDOREDUCTASE B15 SUBUNIT"/>
    <property type="match status" value="1"/>
</dbReference>
<comment type="subcellular location">
    <subcellularLocation>
        <location evidence="1">Mitochondrion inner membrane</location>
        <topology evidence="1">Single-pass membrane protein</topology>
    </subcellularLocation>
</comment>
<evidence type="ECO:0000313" key="16">
    <source>
        <dbReference type="EnsemblMetazoa" id="PHUM491180-PA"/>
    </source>
</evidence>
<protein>
    <recommendedName>
        <fullName evidence="3">NADH dehydrogenase [ubiquinone] 1 beta subcomplex subunit 4</fullName>
    </recommendedName>
    <alternativeName>
        <fullName evidence="12">Complex I-B15</fullName>
    </alternativeName>
    <alternativeName>
        <fullName evidence="13">NADH-ubiquinone oxidoreductase B15 subunit</fullName>
    </alternativeName>
</protein>
<evidence type="ECO:0000256" key="9">
    <source>
        <dbReference type="ARBA" id="ARBA00022989"/>
    </source>
</evidence>
<dbReference type="HOGENOM" id="CLU_2087704_0_0_1"/>
<keyword evidence="4" id="KW-0813">Transport</keyword>
<accession>E0VWU4</accession>
<keyword evidence="8" id="KW-0249">Electron transport</keyword>
<evidence type="ECO:0000256" key="12">
    <source>
        <dbReference type="ARBA" id="ARBA00030212"/>
    </source>
</evidence>
<dbReference type="AlphaFoldDB" id="E0VWU4"/>
<reference evidence="16" key="3">
    <citation type="submission" date="2020-05" db="UniProtKB">
        <authorList>
            <consortium name="EnsemblMetazoa"/>
        </authorList>
    </citation>
    <scope>IDENTIFICATION</scope>
    <source>
        <strain evidence="16">USDA</strain>
    </source>
</reference>
<comment type="similarity">
    <text evidence="2">Belongs to the complex I NDUFB4 subunit family.</text>
</comment>
<dbReference type="Proteomes" id="UP000009046">
    <property type="component" value="Unassembled WGS sequence"/>
</dbReference>
<reference evidence="15" key="2">
    <citation type="submission" date="2007-04" db="EMBL/GenBank/DDBJ databases">
        <title>The genome of the human body louse.</title>
        <authorList>
            <consortium name="The Human Body Louse Genome Consortium"/>
            <person name="Kirkness E."/>
            <person name="Walenz B."/>
            <person name="Hass B."/>
            <person name="Bruggner R."/>
            <person name="Strausberg R."/>
        </authorList>
    </citation>
    <scope>NUCLEOTIDE SEQUENCE</scope>
    <source>
        <strain evidence="15">USDA</strain>
    </source>
</reference>
<dbReference type="EnsemblMetazoa" id="PHUM491180-RA">
    <property type="protein sequence ID" value="PHUM491180-PA"/>
    <property type="gene ID" value="PHUM491180"/>
</dbReference>
<name>E0VWU4_PEDHC</name>
<dbReference type="PANTHER" id="PTHR15469:SF0">
    <property type="entry name" value="NADH DEHYDROGENASE [UBIQUINONE] 1 BETA SUBCOMPLEX SUBUNIT 4"/>
    <property type="match status" value="1"/>
</dbReference>
<evidence type="ECO:0000256" key="1">
    <source>
        <dbReference type="ARBA" id="ARBA00004434"/>
    </source>
</evidence>
<evidence type="ECO:0000256" key="11">
    <source>
        <dbReference type="ARBA" id="ARBA00023136"/>
    </source>
</evidence>
<evidence type="ECO:0000256" key="10">
    <source>
        <dbReference type="ARBA" id="ARBA00023128"/>
    </source>
</evidence>
<feature type="transmembrane region" description="Helical" evidence="14">
    <location>
        <begin position="72"/>
        <end position="91"/>
    </location>
</feature>
<dbReference type="KEGG" id="phu:Phum_PHUM491180"/>
<evidence type="ECO:0000256" key="2">
    <source>
        <dbReference type="ARBA" id="ARBA00007260"/>
    </source>
</evidence>
<keyword evidence="9 14" id="KW-1133">Transmembrane helix</keyword>
<evidence type="ECO:0000256" key="6">
    <source>
        <dbReference type="ARBA" id="ARBA00022692"/>
    </source>
</evidence>
<gene>
    <name evidence="16" type="primary">8235826</name>
    <name evidence="15" type="ORF">Phum_PHUM491180</name>
</gene>
<dbReference type="InterPro" id="IPR009866">
    <property type="entry name" value="NADH_UbQ_OxRdtase_NDUFB4_su"/>
</dbReference>
<keyword evidence="5" id="KW-0679">Respiratory chain</keyword>
<dbReference type="InParanoid" id="E0VWU4"/>
<evidence type="ECO:0000313" key="15">
    <source>
        <dbReference type="EMBL" id="EEB17850.1"/>
    </source>
</evidence>
<keyword evidence="7" id="KW-0999">Mitochondrion inner membrane</keyword>
<keyword evidence="17" id="KW-1185">Reference proteome</keyword>
<keyword evidence="15" id="KW-0830">Ubiquinone</keyword>
<reference evidence="15" key="1">
    <citation type="submission" date="2007-04" db="EMBL/GenBank/DDBJ databases">
        <title>Annotation of Pediculus humanus corporis strain USDA.</title>
        <authorList>
            <person name="Kirkness E."/>
            <person name="Hannick L."/>
            <person name="Hass B."/>
            <person name="Bruggner R."/>
            <person name="Lawson D."/>
            <person name="Bidwell S."/>
            <person name="Joardar V."/>
            <person name="Caler E."/>
            <person name="Walenz B."/>
            <person name="Inman J."/>
            <person name="Schobel S."/>
            <person name="Galinsky K."/>
            <person name="Amedeo P."/>
            <person name="Strausberg R."/>
        </authorList>
    </citation>
    <scope>NUCLEOTIDE SEQUENCE</scope>
    <source>
        <strain evidence="15">USDA</strain>
    </source>
</reference>
<evidence type="ECO:0000313" key="17">
    <source>
        <dbReference type="Proteomes" id="UP000009046"/>
    </source>
</evidence>
<organism>
    <name type="scientific">Pediculus humanus subsp. corporis</name>
    <name type="common">Body louse</name>
    <dbReference type="NCBI Taxonomy" id="121224"/>
    <lineage>
        <taxon>Eukaryota</taxon>
        <taxon>Metazoa</taxon>
        <taxon>Ecdysozoa</taxon>
        <taxon>Arthropoda</taxon>
        <taxon>Hexapoda</taxon>
        <taxon>Insecta</taxon>
        <taxon>Pterygota</taxon>
        <taxon>Neoptera</taxon>
        <taxon>Paraneoptera</taxon>
        <taxon>Psocodea</taxon>
        <taxon>Troctomorpha</taxon>
        <taxon>Phthiraptera</taxon>
        <taxon>Anoplura</taxon>
        <taxon>Pediculidae</taxon>
        <taxon>Pediculus</taxon>
    </lineage>
</organism>
<dbReference type="EMBL" id="DS235824">
    <property type="protein sequence ID" value="EEB17850.1"/>
    <property type="molecule type" value="Genomic_DNA"/>
</dbReference>
<dbReference type="GO" id="GO:0005743">
    <property type="term" value="C:mitochondrial inner membrane"/>
    <property type="evidence" value="ECO:0007669"/>
    <property type="project" value="UniProtKB-SubCell"/>
</dbReference>
<evidence type="ECO:0000256" key="14">
    <source>
        <dbReference type="SAM" id="Phobius"/>
    </source>
</evidence>